<accession>A0A2Z5G2B4</accession>
<dbReference type="Gene3D" id="2.40.30.170">
    <property type="match status" value="1"/>
</dbReference>
<protein>
    <submittedName>
        <fullName evidence="5">Secretion protein, HlyD family</fullName>
    </submittedName>
</protein>
<dbReference type="PANTHER" id="PTHR30386:SF24">
    <property type="entry name" value="MULTIDRUG RESISTANCE EFFLUX PUMP"/>
    <property type="match status" value="1"/>
</dbReference>
<evidence type="ECO:0000259" key="3">
    <source>
        <dbReference type="Pfam" id="PF25917"/>
    </source>
</evidence>
<feature type="transmembrane region" description="Helical" evidence="2">
    <location>
        <begin position="12"/>
        <end position="33"/>
    </location>
</feature>
<dbReference type="Pfam" id="PF25963">
    <property type="entry name" value="Beta-barrel_AAEA"/>
    <property type="match status" value="1"/>
</dbReference>
<dbReference type="OrthoDB" id="9811754at2"/>
<dbReference type="PANTHER" id="PTHR30386">
    <property type="entry name" value="MEMBRANE FUSION SUBUNIT OF EMRAB-TOLC MULTIDRUG EFFLUX PUMP"/>
    <property type="match status" value="1"/>
</dbReference>
<proteinExistence type="predicted"/>
<keyword evidence="2" id="KW-1133">Transmembrane helix</keyword>
<evidence type="ECO:0000259" key="4">
    <source>
        <dbReference type="Pfam" id="PF25963"/>
    </source>
</evidence>
<dbReference type="Gene3D" id="1.10.287.470">
    <property type="entry name" value="Helix hairpin bin"/>
    <property type="match status" value="1"/>
</dbReference>
<dbReference type="SUPFAM" id="SSF111369">
    <property type="entry name" value="HlyD-like secretion proteins"/>
    <property type="match status" value="2"/>
</dbReference>
<dbReference type="Pfam" id="PF25917">
    <property type="entry name" value="BSH_RND"/>
    <property type="match status" value="1"/>
</dbReference>
<feature type="coiled-coil region" evidence="1">
    <location>
        <begin position="133"/>
        <end position="160"/>
    </location>
</feature>
<keyword evidence="2" id="KW-0812">Transmembrane</keyword>
<feature type="coiled-coil region" evidence="1">
    <location>
        <begin position="199"/>
        <end position="233"/>
    </location>
</feature>
<sequence>MPEVEVAAKRPRLGRIVSLSIIAAALVTGLLVIGETNRNPRTDDAEVFANFIGIAPQVDGPIQQLAVRDNAFIKQGELLFEIDSRPYEYALQRAKSDFNVLEGQIVDQRRTIASQVSAVGAAEANTMSAAANIDRAAAAVNEAKANVANAKAGLDSASAELLYTTNNFHRIEPLLAKQFVTVDQVDQARTAVTAREQAVHQQRSQVVLAEAQVQSAEAQYEQARAAAQQSHAQLNQSQHSVLTIDPLTAQREGRASAIRTAAYNLNNCKVYAPFDARVTNLTISQGAYAHTGQQVFTLIDTRTWWAVANFRETQIRHIVPGMHADVYILSRPTIKYDGVVDSVGFGVQPDTTLVGTFSSNGLPDVQRSLNWVHLATRYPVRVRINAPESEPFRVSESAVVIIRGDGKTR</sequence>
<dbReference type="Gene3D" id="2.40.50.100">
    <property type="match status" value="1"/>
</dbReference>
<evidence type="ECO:0000256" key="1">
    <source>
        <dbReference type="SAM" id="Coils"/>
    </source>
</evidence>
<evidence type="ECO:0000313" key="5">
    <source>
        <dbReference type="EMBL" id="AXC12805.1"/>
    </source>
</evidence>
<dbReference type="AlphaFoldDB" id="A0A2Z5G2B4"/>
<dbReference type="Proteomes" id="UP000253606">
    <property type="component" value="Chromosome"/>
</dbReference>
<dbReference type="RefSeq" id="WP_114207927.1">
    <property type="nucleotide sequence ID" value="NZ_CP030840.1"/>
</dbReference>
<gene>
    <name evidence="5" type="ORF">ACPOL_3520</name>
</gene>
<dbReference type="InterPro" id="IPR058625">
    <property type="entry name" value="MdtA-like_BSH"/>
</dbReference>
<keyword evidence="1" id="KW-0175">Coiled coil</keyword>
<keyword evidence="2" id="KW-0472">Membrane</keyword>
<dbReference type="InterPro" id="IPR058634">
    <property type="entry name" value="AaeA-lik-b-barrel"/>
</dbReference>
<dbReference type="KEGG" id="abas:ACPOL_3520"/>
<evidence type="ECO:0000256" key="2">
    <source>
        <dbReference type="SAM" id="Phobius"/>
    </source>
</evidence>
<reference evidence="5 6" key="1">
    <citation type="journal article" date="2018" name="Front. Microbiol.">
        <title>Hydrolytic Capabilities as a Key to Environmental Success: Chitinolytic and Cellulolytic Acidobacteria From Acidic Sub-arctic Soils and Boreal Peatlands.</title>
        <authorList>
            <person name="Belova S.E."/>
            <person name="Ravin N.V."/>
            <person name="Pankratov T.A."/>
            <person name="Rakitin A.L."/>
            <person name="Ivanova A.A."/>
            <person name="Beletsky A.V."/>
            <person name="Mardanov A.V."/>
            <person name="Sinninghe Damste J.S."/>
            <person name="Dedysh S.N."/>
        </authorList>
    </citation>
    <scope>NUCLEOTIDE SEQUENCE [LARGE SCALE GENOMIC DNA]</scope>
    <source>
        <strain evidence="5 6">SBC82</strain>
    </source>
</reference>
<dbReference type="EMBL" id="CP030840">
    <property type="protein sequence ID" value="AXC12805.1"/>
    <property type="molecule type" value="Genomic_DNA"/>
</dbReference>
<keyword evidence="6" id="KW-1185">Reference proteome</keyword>
<feature type="domain" description="Multidrug resistance protein MdtA-like barrel-sandwich hybrid" evidence="3">
    <location>
        <begin position="53"/>
        <end position="300"/>
    </location>
</feature>
<organism evidence="5 6">
    <name type="scientific">Acidisarcina polymorpha</name>
    <dbReference type="NCBI Taxonomy" id="2211140"/>
    <lineage>
        <taxon>Bacteria</taxon>
        <taxon>Pseudomonadati</taxon>
        <taxon>Acidobacteriota</taxon>
        <taxon>Terriglobia</taxon>
        <taxon>Terriglobales</taxon>
        <taxon>Acidobacteriaceae</taxon>
        <taxon>Acidisarcina</taxon>
    </lineage>
</organism>
<feature type="domain" description="p-hydroxybenzoic acid efflux pump subunit AaeA-like beta-barrel" evidence="4">
    <location>
        <begin position="305"/>
        <end position="402"/>
    </location>
</feature>
<evidence type="ECO:0000313" key="6">
    <source>
        <dbReference type="Proteomes" id="UP000253606"/>
    </source>
</evidence>
<name>A0A2Z5G2B4_9BACT</name>
<dbReference type="InterPro" id="IPR050739">
    <property type="entry name" value="MFP"/>
</dbReference>